<evidence type="ECO:0000256" key="4">
    <source>
        <dbReference type="ARBA" id="ARBA00023172"/>
    </source>
</evidence>
<dbReference type="GO" id="GO:0006310">
    <property type="term" value="P:DNA recombination"/>
    <property type="evidence" value="ECO:0007669"/>
    <property type="project" value="UniProtKB-KW"/>
</dbReference>
<feature type="domain" description="Tyr recombinase" evidence="5">
    <location>
        <begin position="200"/>
        <end position="443"/>
    </location>
</feature>
<organism evidence="6 7">
    <name type="scientific">Rhizobium leguminosarum bv. viciae</name>
    <dbReference type="NCBI Taxonomy" id="387"/>
    <lineage>
        <taxon>Bacteria</taxon>
        <taxon>Pseudomonadati</taxon>
        <taxon>Pseudomonadota</taxon>
        <taxon>Alphaproteobacteria</taxon>
        <taxon>Hyphomicrobiales</taxon>
        <taxon>Rhizobiaceae</taxon>
        <taxon>Rhizobium/Agrobacterium group</taxon>
        <taxon>Rhizobium</taxon>
    </lineage>
</organism>
<dbReference type="Gene3D" id="1.10.443.10">
    <property type="entry name" value="Intergrase catalytic core"/>
    <property type="match status" value="1"/>
</dbReference>
<dbReference type="PROSITE" id="PS51898">
    <property type="entry name" value="TYR_RECOMBINASE"/>
    <property type="match status" value="1"/>
</dbReference>
<evidence type="ECO:0000256" key="3">
    <source>
        <dbReference type="ARBA" id="ARBA00023125"/>
    </source>
</evidence>
<dbReference type="InterPro" id="IPR011010">
    <property type="entry name" value="DNA_brk_join_enz"/>
</dbReference>
<dbReference type="EMBL" id="SJLU01000014">
    <property type="protein sequence ID" value="TBX89050.1"/>
    <property type="molecule type" value="Genomic_DNA"/>
</dbReference>
<name>A0A8G2IUM8_RHILV</name>
<evidence type="ECO:0000313" key="6">
    <source>
        <dbReference type="EMBL" id="TBX89050.1"/>
    </source>
</evidence>
<gene>
    <name evidence="6" type="ORF">E0H31_25585</name>
</gene>
<sequence>MAQLLTPKKALRKGIHAIGQPFPYIVTNVDTLADGVNHFIVQRGRGRVSTSLKEQLRTKPLDTKTVAQISHRLVDHVTWLESEIAHPISGRLSWYDMRRWLIEELFEPALAKGYWSREFWTTGRPTPLAYRSTVVPRVEEAIRCGIWMERNGYIEGFSSAPDDTAIAQEIAAALQSFELIERQFGSASSSLLWPKQQVRQDPGALVPPSDTEIGHVLAALPSGTMPLIGLSLYELGLRASELVKHMKIPPSWFGPSDRSIVGGTTLGYLPDLNVVLSNDPNIGVKCKWRVQGKFGKIRFVMIPPKLLRLVWKYFRTTRKAILEGKPSRFHEAHELFLNARGRPVSFDNISLAFRRANNDLGRDERVTPHLLRHAYACKFLEVGLLADLKNHGIDLSTATYEQMMHSGEGVLIALQANLGHEDREVTMRYLQQYAGREMAFRYQTSFNTAIDQFTELSDAA</sequence>
<keyword evidence="4" id="KW-0233">DNA recombination</keyword>
<dbReference type="RefSeq" id="WP_018483815.1">
    <property type="nucleotide sequence ID" value="NZ_SJLU01000014.1"/>
</dbReference>
<keyword evidence="3" id="KW-0238">DNA-binding</keyword>
<dbReference type="PANTHER" id="PTHR30349:SF41">
    <property type="entry name" value="INTEGRASE_RECOMBINASE PROTEIN MJ0367-RELATED"/>
    <property type="match status" value="1"/>
</dbReference>
<dbReference type="Pfam" id="PF00589">
    <property type="entry name" value="Phage_integrase"/>
    <property type="match status" value="1"/>
</dbReference>
<reference evidence="6 7" key="1">
    <citation type="submission" date="2019-02" db="EMBL/GenBank/DDBJ databases">
        <title>The competitiveness to form nodules shapes the capacities of Rhizobium leguminosarum sv viciae communities to promote symbiosis with specific hosts.</title>
        <authorList>
            <person name="Boivin S."/>
            <person name="Lepetit M."/>
        </authorList>
    </citation>
    <scope>NUCLEOTIDE SEQUENCE [LARGE SCALE GENOMIC DNA]</scope>
    <source>
        <strain evidence="6 7">SPF4F3</strain>
    </source>
</reference>
<keyword evidence="2" id="KW-0229">DNA integration</keyword>
<evidence type="ECO:0000313" key="7">
    <source>
        <dbReference type="Proteomes" id="UP000291866"/>
    </source>
</evidence>
<dbReference type="PANTHER" id="PTHR30349">
    <property type="entry name" value="PHAGE INTEGRASE-RELATED"/>
    <property type="match status" value="1"/>
</dbReference>
<comment type="similarity">
    <text evidence="1">Belongs to the 'phage' integrase family.</text>
</comment>
<evidence type="ECO:0000259" key="5">
    <source>
        <dbReference type="PROSITE" id="PS51898"/>
    </source>
</evidence>
<dbReference type="Proteomes" id="UP000291866">
    <property type="component" value="Unassembled WGS sequence"/>
</dbReference>
<dbReference type="InterPro" id="IPR002104">
    <property type="entry name" value="Integrase_catalytic"/>
</dbReference>
<dbReference type="InterPro" id="IPR050090">
    <property type="entry name" value="Tyrosine_recombinase_XerCD"/>
</dbReference>
<evidence type="ECO:0000256" key="2">
    <source>
        <dbReference type="ARBA" id="ARBA00022908"/>
    </source>
</evidence>
<accession>A0A8G2IUM8</accession>
<protein>
    <recommendedName>
        <fullName evidence="5">Tyr recombinase domain-containing protein</fullName>
    </recommendedName>
</protein>
<dbReference type="SUPFAM" id="SSF56349">
    <property type="entry name" value="DNA breaking-rejoining enzymes"/>
    <property type="match status" value="1"/>
</dbReference>
<proteinExistence type="inferred from homology"/>
<dbReference type="GO" id="GO:0003677">
    <property type="term" value="F:DNA binding"/>
    <property type="evidence" value="ECO:0007669"/>
    <property type="project" value="UniProtKB-KW"/>
</dbReference>
<dbReference type="AlphaFoldDB" id="A0A8G2IUM8"/>
<dbReference type="GO" id="GO:0015074">
    <property type="term" value="P:DNA integration"/>
    <property type="evidence" value="ECO:0007669"/>
    <property type="project" value="UniProtKB-KW"/>
</dbReference>
<dbReference type="InterPro" id="IPR013762">
    <property type="entry name" value="Integrase-like_cat_sf"/>
</dbReference>
<evidence type="ECO:0000256" key="1">
    <source>
        <dbReference type="ARBA" id="ARBA00008857"/>
    </source>
</evidence>
<comment type="caution">
    <text evidence="6">The sequence shown here is derived from an EMBL/GenBank/DDBJ whole genome shotgun (WGS) entry which is preliminary data.</text>
</comment>